<feature type="compositionally biased region" description="Low complexity" evidence="3">
    <location>
        <begin position="8"/>
        <end position="31"/>
    </location>
</feature>
<accession>A0A5A8CJ14</accession>
<dbReference type="EMBL" id="VLTM01000011">
    <property type="protein sequence ID" value="KAA0165692.1"/>
    <property type="molecule type" value="Genomic_DNA"/>
</dbReference>
<evidence type="ECO:0000313" key="8">
    <source>
        <dbReference type="EMBL" id="KAA0170353.1"/>
    </source>
</evidence>
<reference evidence="9 10" key="1">
    <citation type="submission" date="2019-07" db="EMBL/GenBank/DDBJ databases">
        <title>Genomes of Cafeteria roenbergensis.</title>
        <authorList>
            <person name="Fischer M.G."/>
            <person name="Hackl T."/>
            <person name="Roman M."/>
        </authorList>
    </citation>
    <scope>NUCLEOTIDE SEQUENCE [LARGE SCALE GENOMIC DNA]</scope>
    <source>
        <strain evidence="5 10">BVI</strain>
        <strain evidence="6 12">Cflag</strain>
        <strain evidence="8 9">E4-10P</strain>
        <strain evidence="7 11">RCC970-E3</strain>
    </source>
</reference>
<feature type="domain" description="ODAD1 central coiled coil region" evidence="4">
    <location>
        <begin position="246"/>
        <end position="424"/>
    </location>
</feature>
<feature type="region of interest" description="Disordered" evidence="3">
    <location>
        <begin position="1"/>
        <end position="46"/>
    </location>
</feature>
<evidence type="ECO:0000313" key="10">
    <source>
        <dbReference type="Proteomes" id="UP000323011"/>
    </source>
</evidence>
<evidence type="ECO:0000313" key="6">
    <source>
        <dbReference type="EMBL" id="KAA0165692.1"/>
    </source>
</evidence>
<feature type="compositionally biased region" description="Acidic residues" evidence="3">
    <location>
        <begin position="357"/>
        <end position="366"/>
    </location>
</feature>
<gene>
    <name evidence="8" type="ORF">FNF27_06610</name>
    <name evidence="7" type="ORF">FNF28_03046</name>
    <name evidence="5" type="ORF">FNF29_03725</name>
    <name evidence="6" type="ORF">FNF31_01669</name>
</gene>
<feature type="coiled-coil region" evidence="2">
    <location>
        <begin position="108"/>
        <end position="191"/>
    </location>
</feature>
<feature type="region of interest" description="Disordered" evidence="3">
    <location>
        <begin position="520"/>
        <end position="692"/>
    </location>
</feature>
<dbReference type="EMBL" id="VLTO01000061">
    <property type="protein sequence ID" value="KAA0170353.1"/>
    <property type="molecule type" value="Genomic_DNA"/>
</dbReference>
<feature type="region of interest" description="Disordered" evidence="3">
    <location>
        <begin position="479"/>
        <end position="504"/>
    </location>
</feature>
<evidence type="ECO:0000313" key="11">
    <source>
        <dbReference type="Proteomes" id="UP000324907"/>
    </source>
</evidence>
<keyword evidence="1 2" id="KW-0175">Coiled coil</keyword>
<evidence type="ECO:0000259" key="4">
    <source>
        <dbReference type="Pfam" id="PF21773"/>
    </source>
</evidence>
<dbReference type="PANTHER" id="PTHR21694">
    <property type="entry name" value="COILED-COIL DOMAIN-CONTAINING PROTEIN 63"/>
    <property type="match status" value="1"/>
</dbReference>
<feature type="compositionally biased region" description="Low complexity" evidence="3">
    <location>
        <begin position="546"/>
        <end position="582"/>
    </location>
</feature>
<evidence type="ECO:0000313" key="5">
    <source>
        <dbReference type="EMBL" id="KAA0152838.1"/>
    </source>
</evidence>
<name>A0A5A8CJ14_CAFRO</name>
<protein>
    <recommendedName>
        <fullName evidence="4">ODAD1 central coiled coil region domain-containing protein</fullName>
    </recommendedName>
</protein>
<dbReference type="PANTHER" id="PTHR21694:SF18">
    <property type="entry name" value="COILED-COIL DOMAIN-CONTAINING PROTEIN 63"/>
    <property type="match status" value="1"/>
</dbReference>
<evidence type="ECO:0000256" key="1">
    <source>
        <dbReference type="ARBA" id="ARBA00023054"/>
    </source>
</evidence>
<evidence type="ECO:0000256" key="2">
    <source>
        <dbReference type="SAM" id="Coils"/>
    </source>
</evidence>
<organism evidence="5 10">
    <name type="scientific">Cafeteria roenbergensis</name>
    <name type="common">Marine flagellate</name>
    <dbReference type="NCBI Taxonomy" id="33653"/>
    <lineage>
        <taxon>Eukaryota</taxon>
        <taxon>Sar</taxon>
        <taxon>Stramenopiles</taxon>
        <taxon>Bigyra</taxon>
        <taxon>Opalozoa</taxon>
        <taxon>Bicosoecida</taxon>
        <taxon>Cafeteriaceae</taxon>
        <taxon>Cafeteria</taxon>
    </lineage>
</organism>
<evidence type="ECO:0000313" key="9">
    <source>
        <dbReference type="Proteomes" id="UP000322899"/>
    </source>
</evidence>
<evidence type="ECO:0000313" key="7">
    <source>
        <dbReference type="EMBL" id="KAA0166672.1"/>
    </source>
</evidence>
<dbReference type="InterPro" id="IPR049258">
    <property type="entry name" value="ODAD1_CC"/>
</dbReference>
<dbReference type="EMBL" id="VLTL01000038">
    <property type="protein sequence ID" value="KAA0166672.1"/>
    <property type="molecule type" value="Genomic_DNA"/>
</dbReference>
<feature type="compositionally biased region" description="Gly residues" evidence="3">
    <location>
        <begin position="640"/>
        <end position="652"/>
    </location>
</feature>
<dbReference type="Proteomes" id="UP000322899">
    <property type="component" value="Unassembled WGS sequence"/>
</dbReference>
<comment type="caution">
    <text evidence="5">The sequence shown here is derived from an EMBL/GenBank/DDBJ whole genome shotgun (WGS) entry which is preliminary data.</text>
</comment>
<dbReference type="Proteomes" id="UP000323011">
    <property type="component" value="Unassembled WGS sequence"/>
</dbReference>
<dbReference type="Pfam" id="PF21773">
    <property type="entry name" value="ODAD1_CC"/>
    <property type="match status" value="1"/>
</dbReference>
<keyword evidence="10" id="KW-1185">Reference proteome</keyword>
<sequence>MSSVTGFASSRRASPIRSRAGATGTARGTSARSRKAPGPAQDVEALQHQCETYTKRIEMEKRRGEELEKKLAITRKKINDTRGRLQGFDDVQLARRREKVMRAAEYRLQHEKQRLSTQEAANKGLKADVENLRRDRMQRLVIIDKIQAQVDEARAGYEAASMELRAEAETRDAAQREIQALQHALKEEVRAFESEFERRMAEASEQVSAPSRLEMLDRHAVQSESEALLLHLGSAEGHHGTLSINQERQLKHKSTKTLWEIAKREVEVAEQREALVEFEDAFAAIKEGTAIRTIDEMVAAFAEAEDASYSLVTMINEANRELEAEEVSIVETRARTDAIVQATADPDERATLQDLADGVEGDDGDDAAGAAGRRPDASVEELERRAQAYDAEHEASVRLLDRIKPGVHSLFQKVGAADEAAMESLAATGVSDSNILVFLGVVESRISEIVRLQRSLGIAAPPLPVASFSPRAVEAAAAAGPAKQPAGDGRLQLDGGYRSELGMPPGRSASVAALLSANMPSGPVVRRPEPPSMGDAPGSRQGSARGTAQGAGPTGGPVAPSMPASAPESSNSPSSSSPPAGGMQARLGGPRASRARLTATSSFRGRSTAHRPQFGENPASSQQRRGDAGASSGDPPSPIGPGGATAGAGGRGAPIKGMVLDVSALKRQLGLAPRPPTDGASRGRPTGPMPAV</sequence>
<dbReference type="OMA" id="CETYTKR"/>
<evidence type="ECO:0000256" key="3">
    <source>
        <dbReference type="SAM" id="MobiDB-lite"/>
    </source>
</evidence>
<dbReference type="AlphaFoldDB" id="A0A5A8CJ14"/>
<dbReference type="Proteomes" id="UP000324907">
    <property type="component" value="Unassembled WGS sequence"/>
</dbReference>
<dbReference type="InterPro" id="IPR051876">
    <property type="entry name" value="ODA-DC/CCD"/>
</dbReference>
<feature type="compositionally biased region" description="Low complexity" evidence="3">
    <location>
        <begin position="479"/>
        <end position="489"/>
    </location>
</feature>
<evidence type="ECO:0000313" key="12">
    <source>
        <dbReference type="Proteomes" id="UP000325113"/>
    </source>
</evidence>
<feature type="region of interest" description="Disordered" evidence="3">
    <location>
        <begin position="355"/>
        <end position="379"/>
    </location>
</feature>
<dbReference type="Proteomes" id="UP000325113">
    <property type="component" value="Unassembled WGS sequence"/>
</dbReference>
<dbReference type="EMBL" id="VLTN01000019">
    <property type="protein sequence ID" value="KAA0152838.1"/>
    <property type="molecule type" value="Genomic_DNA"/>
</dbReference>
<dbReference type="OrthoDB" id="6766775at2759"/>
<proteinExistence type="predicted"/>